<feature type="domain" description="Flavodoxin-like" evidence="5">
    <location>
        <begin position="6"/>
        <end position="196"/>
    </location>
</feature>
<dbReference type="RefSeq" id="WP_054539044.1">
    <property type="nucleotide sequence ID" value="NZ_JACIEQ010000002.1"/>
</dbReference>
<dbReference type="InterPro" id="IPR008254">
    <property type="entry name" value="Flavodoxin/NO_synth"/>
</dbReference>
<comment type="similarity">
    <text evidence="1">Belongs to the WrbA family.</text>
</comment>
<dbReference type="GO" id="GO:0003955">
    <property type="term" value="F:NAD(P)H dehydrogenase (quinone) activity"/>
    <property type="evidence" value="ECO:0007669"/>
    <property type="project" value="UniProtKB-EC"/>
</dbReference>
<evidence type="ECO:0000259" key="5">
    <source>
        <dbReference type="PROSITE" id="PS50902"/>
    </source>
</evidence>
<dbReference type="GO" id="GO:0016020">
    <property type="term" value="C:membrane"/>
    <property type="evidence" value="ECO:0007669"/>
    <property type="project" value="TreeGrafter"/>
</dbReference>
<reference evidence="6" key="1">
    <citation type="submission" date="2020-08" db="EMBL/GenBank/DDBJ databases">
        <title>Genomic Encyclopedia of Type Strains, Phase IV (KMG-IV): sequencing the most valuable type-strain genomes for metagenomic binning, comparative biology and taxonomic classification.</title>
        <authorList>
            <person name="Goeker M."/>
        </authorList>
    </citation>
    <scope>NUCLEOTIDE SEQUENCE [LARGE SCALE GENOMIC DNA]</scope>
    <source>
        <strain evidence="6">DSM 105040</strain>
    </source>
</reference>
<evidence type="ECO:0000313" key="6">
    <source>
        <dbReference type="EMBL" id="MBB4022434.1"/>
    </source>
</evidence>
<dbReference type="InterPro" id="IPR029039">
    <property type="entry name" value="Flavoprotein-like_sf"/>
</dbReference>
<organism evidence="6 7">
    <name type="scientific">Actibacterium naphthalenivorans</name>
    <dbReference type="NCBI Taxonomy" id="1614693"/>
    <lineage>
        <taxon>Bacteria</taxon>
        <taxon>Pseudomonadati</taxon>
        <taxon>Pseudomonadota</taxon>
        <taxon>Alphaproteobacteria</taxon>
        <taxon>Rhodobacterales</taxon>
        <taxon>Roseobacteraceae</taxon>
        <taxon>Actibacterium</taxon>
    </lineage>
</organism>
<dbReference type="Proteomes" id="UP000585681">
    <property type="component" value="Unassembled WGS sequence"/>
</dbReference>
<dbReference type="GO" id="GO:0010181">
    <property type="term" value="F:FMN binding"/>
    <property type="evidence" value="ECO:0007669"/>
    <property type="project" value="InterPro"/>
</dbReference>
<comment type="caution">
    <text evidence="6">The sequence shown here is derived from an EMBL/GenBank/DDBJ whole genome shotgun (WGS) entry which is preliminary data.</text>
</comment>
<keyword evidence="3" id="KW-0288">FMN</keyword>
<dbReference type="PROSITE" id="PS50902">
    <property type="entry name" value="FLAVODOXIN_LIKE"/>
    <property type="match status" value="1"/>
</dbReference>
<keyword evidence="4 6" id="KW-0560">Oxidoreductase</keyword>
<keyword evidence="7" id="KW-1185">Reference proteome</keyword>
<dbReference type="EMBL" id="JACIEQ010000002">
    <property type="protein sequence ID" value="MBB4022434.1"/>
    <property type="molecule type" value="Genomic_DNA"/>
</dbReference>
<dbReference type="AlphaFoldDB" id="A0A840C8X2"/>
<protein>
    <submittedName>
        <fullName evidence="6">NAD(P)H dehydrogenase (Quinone)</fullName>
        <ecNumber evidence="6">1.6.5.2</ecNumber>
    </submittedName>
</protein>
<dbReference type="Pfam" id="PF03358">
    <property type="entry name" value="FMN_red"/>
    <property type="match status" value="1"/>
</dbReference>
<dbReference type="PANTHER" id="PTHR30546:SF23">
    <property type="entry name" value="FLAVOPROTEIN-LIKE PROTEIN YCP4-RELATED"/>
    <property type="match status" value="1"/>
</dbReference>
<sequence>MTTVKLAVVFYTTYGTNHQIATIAAQAAKDAGAEVRLLRVAETAPQEVVNGQEAWKAQLDKMSDIPVVTPDDMDWANAYFFSAPTRYGVVASQMRGFIDTLGPLWQEGKLANKPVTATTSAQNAHGGQEATLLSLYTTFMHWGAVLVPPGYTDSVIFEAGGNPYGYSHTQGDLFDKAEPAIAHQARRLVEFAGKIAA</sequence>
<dbReference type="FunFam" id="3.40.50.360:FF:000001">
    <property type="entry name" value="NAD(P)H dehydrogenase (Quinone) FQR1-like"/>
    <property type="match status" value="1"/>
</dbReference>
<accession>A0A840C8X2</accession>
<dbReference type="NCBIfam" id="TIGR01755">
    <property type="entry name" value="flav_wrbA"/>
    <property type="match status" value="1"/>
</dbReference>
<evidence type="ECO:0000256" key="1">
    <source>
        <dbReference type="ARBA" id="ARBA00006961"/>
    </source>
</evidence>
<dbReference type="SUPFAM" id="SSF52218">
    <property type="entry name" value="Flavoproteins"/>
    <property type="match status" value="1"/>
</dbReference>
<dbReference type="InterPro" id="IPR010089">
    <property type="entry name" value="Flavoprotein_WrbA-like"/>
</dbReference>
<dbReference type="Gene3D" id="3.40.50.360">
    <property type="match status" value="1"/>
</dbReference>
<evidence type="ECO:0000256" key="3">
    <source>
        <dbReference type="ARBA" id="ARBA00022643"/>
    </source>
</evidence>
<proteinExistence type="inferred from homology"/>
<name>A0A840C8X2_9RHOB</name>
<evidence type="ECO:0000256" key="2">
    <source>
        <dbReference type="ARBA" id="ARBA00022630"/>
    </source>
</evidence>
<evidence type="ECO:0000313" key="7">
    <source>
        <dbReference type="Proteomes" id="UP000585681"/>
    </source>
</evidence>
<dbReference type="EC" id="1.6.5.2" evidence="6"/>
<evidence type="ECO:0000256" key="4">
    <source>
        <dbReference type="ARBA" id="ARBA00023002"/>
    </source>
</evidence>
<gene>
    <name evidence="6" type="ORF">GGR17_002243</name>
</gene>
<dbReference type="PANTHER" id="PTHR30546">
    <property type="entry name" value="FLAVODOXIN-RELATED PROTEIN WRBA-RELATED"/>
    <property type="match status" value="1"/>
</dbReference>
<dbReference type="InterPro" id="IPR005025">
    <property type="entry name" value="FMN_Rdtase-like_dom"/>
</dbReference>
<keyword evidence="2" id="KW-0285">Flavoprotein</keyword>